<evidence type="ECO:0000313" key="1">
    <source>
        <dbReference type="EMBL" id="KAK5064960.1"/>
    </source>
</evidence>
<evidence type="ECO:0000313" key="2">
    <source>
        <dbReference type="Proteomes" id="UP001358417"/>
    </source>
</evidence>
<dbReference type="EMBL" id="JAVRRD010000001">
    <property type="protein sequence ID" value="KAK5064960.1"/>
    <property type="molecule type" value="Genomic_DNA"/>
</dbReference>
<dbReference type="InterPro" id="IPR027417">
    <property type="entry name" value="P-loop_NTPase"/>
</dbReference>
<accession>A0AAV9NS57</accession>
<dbReference type="GeneID" id="89969017"/>
<gene>
    <name evidence="1" type="ORF">LTR84_000795</name>
</gene>
<dbReference type="SUPFAM" id="SSF52540">
    <property type="entry name" value="P-loop containing nucleoside triphosphate hydrolases"/>
    <property type="match status" value="1"/>
</dbReference>
<sequence length="124" mass="14221">MGLAKTVTMIAHMHERIRRIELMKDAGEHITDKNKPILFIVPPSLTRQATRAIKVFSLDLEPFAYYGDGRIRSDIHGKQIKTLLKADHPFFDGGIYRKVIVSPHPTWQSRDGPAKLTKWRMENG</sequence>
<organism evidence="1 2">
    <name type="scientific">Exophiala bonariae</name>
    <dbReference type="NCBI Taxonomy" id="1690606"/>
    <lineage>
        <taxon>Eukaryota</taxon>
        <taxon>Fungi</taxon>
        <taxon>Dikarya</taxon>
        <taxon>Ascomycota</taxon>
        <taxon>Pezizomycotina</taxon>
        <taxon>Eurotiomycetes</taxon>
        <taxon>Chaetothyriomycetidae</taxon>
        <taxon>Chaetothyriales</taxon>
        <taxon>Herpotrichiellaceae</taxon>
        <taxon>Exophiala</taxon>
    </lineage>
</organism>
<keyword evidence="2" id="KW-1185">Reference proteome</keyword>
<dbReference type="AlphaFoldDB" id="A0AAV9NS57"/>
<dbReference type="InterPro" id="IPR038718">
    <property type="entry name" value="SNF2-like_sf"/>
</dbReference>
<name>A0AAV9NS57_9EURO</name>
<dbReference type="Gene3D" id="3.40.50.10810">
    <property type="entry name" value="Tandem AAA-ATPase domain"/>
    <property type="match status" value="1"/>
</dbReference>
<evidence type="ECO:0008006" key="3">
    <source>
        <dbReference type="Google" id="ProtNLM"/>
    </source>
</evidence>
<protein>
    <recommendedName>
        <fullName evidence="3">SNF2 N-terminal domain-containing protein</fullName>
    </recommendedName>
</protein>
<dbReference type="RefSeq" id="XP_064712284.1">
    <property type="nucleotide sequence ID" value="XM_064844424.1"/>
</dbReference>
<comment type="caution">
    <text evidence="1">The sequence shown here is derived from an EMBL/GenBank/DDBJ whole genome shotgun (WGS) entry which is preliminary data.</text>
</comment>
<reference evidence="1 2" key="1">
    <citation type="submission" date="2023-08" db="EMBL/GenBank/DDBJ databases">
        <title>Black Yeasts Isolated from many extreme environments.</title>
        <authorList>
            <person name="Coleine C."/>
            <person name="Stajich J.E."/>
            <person name="Selbmann L."/>
        </authorList>
    </citation>
    <scope>NUCLEOTIDE SEQUENCE [LARGE SCALE GENOMIC DNA]</scope>
    <source>
        <strain evidence="1 2">CCFEE 5792</strain>
    </source>
</reference>
<proteinExistence type="predicted"/>
<dbReference type="Proteomes" id="UP001358417">
    <property type="component" value="Unassembled WGS sequence"/>
</dbReference>